<protein>
    <recommendedName>
        <fullName evidence="3">Lipoprotein</fullName>
    </recommendedName>
</protein>
<keyword evidence="2" id="KW-1185">Reference proteome</keyword>
<accession>A0ABS6Y9T6</accession>
<comment type="caution">
    <text evidence="1">The sequence shown here is derived from an EMBL/GenBank/DDBJ whole genome shotgun (WGS) entry which is preliminary data.</text>
</comment>
<dbReference type="EMBL" id="JAHXCT010000001">
    <property type="protein sequence ID" value="MBW4768325.1"/>
    <property type="molecule type" value="Genomic_DNA"/>
</dbReference>
<sequence>MRNIFIILFTLLCVATSCSKVDKKTQNDPKQEANDGARYELYSTQNKWTFLKLDTKTGKIWQVQYSLEPGNEGELILNDQSLTQNSEGKNGRFQLYPTSNIFNFILLDHSNGKTYQVQWSQKEELRMVVPITDAAVLQGDSI</sequence>
<evidence type="ECO:0008006" key="3">
    <source>
        <dbReference type="Google" id="ProtNLM"/>
    </source>
</evidence>
<dbReference type="RefSeq" id="WP_219479011.1">
    <property type="nucleotide sequence ID" value="NZ_JAHXCT010000001.1"/>
</dbReference>
<dbReference type="PROSITE" id="PS51257">
    <property type="entry name" value="PROKAR_LIPOPROTEIN"/>
    <property type="match status" value="1"/>
</dbReference>
<reference evidence="1 2" key="1">
    <citation type="submission" date="2021-07" db="EMBL/GenBank/DDBJ databases">
        <title>Genomic diversity and antimicrobial resistance of Prevotella spp. isolated from chronic lung disease airways.</title>
        <authorList>
            <person name="Webb K.A."/>
            <person name="Olagoke O.S."/>
            <person name="Baird T."/>
            <person name="Neill J."/>
            <person name="Pham A."/>
            <person name="Wells T.J."/>
            <person name="Ramsay K.A."/>
            <person name="Bell S.C."/>
            <person name="Sarovich D.S."/>
            <person name="Price E.P."/>
        </authorList>
    </citation>
    <scope>NUCLEOTIDE SEQUENCE [LARGE SCALE GENOMIC DNA]</scope>
    <source>
        <strain evidence="1 2">SCHI0011.S.12</strain>
    </source>
</reference>
<name>A0ABS6Y9T6_9BACT</name>
<gene>
    <name evidence="1" type="ORF">KZO38_00885</name>
</gene>
<dbReference type="Proteomes" id="UP000788426">
    <property type="component" value="Unassembled WGS sequence"/>
</dbReference>
<organism evidence="1 2">
    <name type="scientific">Hoylesella nanceiensis</name>
    <dbReference type="NCBI Taxonomy" id="425941"/>
    <lineage>
        <taxon>Bacteria</taxon>
        <taxon>Pseudomonadati</taxon>
        <taxon>Bacteroidota</taxon>
        <taxon>Bacteroidia</taxon>
        <taxon>Bacteroidales</taxon>
        <taxon>Prevotellaceae</taxon>
        <taxon>Hoylesella</taxon>
    </lineage>
</organism>
<evidence type="ECO:0000313" key="2">
    <source>
        <dbReference type="Proteomes" id="UP000788426"/>
    </source>
</evidence>
<evidence type="ECO:0000313" key="1">
    <source>
        <dbReference type="EMBL" id="MBW4768325.1"/>
    </source>
</evidence>
<proteinExistence type="predicted"/>